<dbReference type="AlphaFoldDB" id="A0A382S348"/>
<feature type="region of interest" description="Disordered" evidence="1">
    <location>
        <begin position="1"/>
        <end position="49"/>
    </location>
</feature>
<evidence type="ECO:0000313" key="2">
    <source>
        <dbReference type="EMBL" id="SVD03982.1"/>
    </source>
</evidence>
<organism evidence="2">
    <name type="scientific">marine metagenome</name>
    <dbReference type="NCBI Taxonomy" id="408172"/>
    <lineage>
        <taxon>unclassified sequences</taxon>
        <taxon>metagenomes</taxon>
        <taxon>ecological metagenomes</taxon>
    </lineage>
</organism>
<evidence type="ECO:0000256" key="1">
    <source>
        <dbReference type="SAM" id="MobiDB-lite"/>
    </source>
</evidence>
<protein>
    <submittedName>
        <fullName evidence="2">Uncharacterized protein</fullName>
    </submittedName>
</protein>
<dbReference type="EMBL" id="UINC01125860">
    <property type="protein sequence ID" value="SVD03982.1"/>
    <property type="molecule type" value="Genomic_DNA"/>
</dbReference>
<name>A0A382S348_9ZZZZ</name>
<sequence>RRHALRSVSQRSQQGRHPVEPQGALRTRHSRTRGVQGTGGQGQDRLGSL</sequence>
<reference evidence="2" key="1">
    <citation type="submission" date="2018-05" db="EMBL/GenBank/DDBJ databases">
        <authorList>
            <person name="Lanie J.A."/>
            <person name="Ng W.-L."/>
            <person name="Kazmierczak K.M."/>
            <person name="Andrzejewski T.M."/>
            <person name="Davidsen T.M."/>
            <person name="Wayne K.J."/>
            <person name="Tettelin H."/>
            <person name="Glass J.I."/>
            <person name="Rusch D."/>
            <person name="Podicherti R."/>
            <person name="Tsui H.-C.T."/>
            <person name="Winkler M.E."/>
        </authorList>
    </citation>
    <scope>NUCLEOTIDE SEQUENCE</scope>
</reference>
<accession>A0A382S348</accession>
<feature type="non-terminal residue" evidence="2">
    <location>
        <position position="49"/>
    </location>
</feature>
<gene>
    <name evidence="2" type="ORF">METZ01_LOCUS356836</name>
</gene>
<feature type="non-terminal residue" evidence="2">
    <location>
        <position position="1"/>
    </location>
</feature>
<proteinExistence type="predicted"/>